<keyword evidence="1" id="KW-0175">Coiled coil</keyword>
<feature type="domain" description="DUF7046" evidence="3">
    <location>
        <begin position="627"/>
        <end position="722"/>
    </location>
</feature>
<dbReference type="PANTHER" id="PTHR31149">
    <property type="entry name" value="EXPRESSED PROTEIN"/>
    <property type="match status" value="1"/>
</dbReference>
<feature type="coiled-coil region" evidence="1">
    <location>
        <begin position="41"/>
        <end position="75"/>
    </location>
</feature>
<sequence>MENGHEERLAEKFSGFGLEGSSCSPENEFKNDNLFQVIKAVEAAETTIKEQVEENSRLKAELQRSALELAKYKSDESLRQTSNLGDQSNTTTVSPLVHPPVDWKQSVIKASDTDSSGMLVVHSHVNANGEEATLSNRFESHSEGNLSNGIVRETINGAGPSQLDSSFSPMRMGLEGEHTAHINSYAHGSMPVDEVNNSGSAWKQDLIHKVQEQEHEILQLRKYLTDCSIKEAQIRNEKYILEKRIAYMRLAFDQQQQDLVDSSSKALSYRQEIIEENVRLTYALQDTQQERTAFVSYLLPLLSEYSLQPQISDAQSIVSNVKVLFKHLQEKLLLTETKLKESEYQLAPWQSDVNHPNDSPLAPLRSAGVAFTHSTKDSLYSHDHTALDWNLQRQHQDEPSNAAVRNYHLDESSTFSPPVNSQSAAFEMHVQPGTSVDDSPGMKQVNETPSKHVQFREPISKTVVDAAQNPSYVSAFDDPSSSNSPLLSPVLEEPSSSFSEAGDDDPLPAIEDLQISGEPYPGHELQACGYSINGTTSCNFEWVCHLEDGSVNYIDGAKQPNYLVTADDVELYLAIEVQPLDDRNRKGELVKVFANDNRKIACHPEMQSNIEKTLHTGHASYKVSLAAGYVDIWEAATLSIKREGYSIKCNSDLTISEKFSASTAVTIPFGQPADLVVIGSDGSEYTLRTDNGSTDLIGSRDEIVLTLRLFIKRALQRKKGKKRVFLFNK</sequence>
<dbReference type="Gene3D" id="2.60.40.2700">
    <property type="match status" value="1"/>
</dbReference>
<dbReference type="Proteomes" id="UP000029121">
    <property type="component" value="Unassembled WGS sequence"/>
</dbReference>
<feature type="region of interest" description="Disordered" evidence="2">
    <location>
        <begin position="1"/>
        <end position="28"/>
    </location>
</feature>
<dbReference type="InterPro" id="IPR055474">
    <property type="entry name" value="DUF7046"/>
</dbReference>
<dbReference type="STRING" id="81985.R0H908"/>
<dbReference type="GO" id="GO:0005886">
    <property type="term" value="C:plasma membrane"/>
    <property type="evidence" value="ECO:0007669"/>
    <property type="project" value="TreeGrafter"/>
</dbReference>
<feature type="region of interest" description="Disordered" evidence="2">
    <location>
        <begin position="431"/>
        <end position="452"/>
    </location>
</feature>
<feature type="compositionally biased region" description="Polar residues" evidence="2">
    <location>
        <begin position="79"/>
        <end position="94"/>
    </location>
</feature>
<protein>
    <recommendedName>
        <fullName evidence="3">DUF7046 domain-containing protein</fullName>
    </recommendedName>
</protein>
<dbReference type="eggNOG" id="ENOG502QPHW">
    <property type="taxonomic scope" value="Eukaryota"/>
</dbReference>
<dbReference type="AlphaFoldDB" id="R0H908"/>
<accession>R0H908</accession>
<evidence type="ECO:0000259" key="3">
    <source>
        <dbReference type="Pfam" id="PF23080"/>
    </source>
</evidence>
<organism evidence="4 5">
    <name type="scientific">Capsella rubella</name>
    <dbReference type="NCBI Taxonomy" id="81985"/>
    <lineage>
        <taxon>Eukaryota</taxon>
        <taxon>Viridiplantae</taxon>
        <taxon>Streptophyta</taxon>
        <taxon>Embryophyta</taxon>
        <taxon>Tracheophyta</taxon>
        <taxon>Spermatophyta</taxon>
        <taxon>Magnoliopsida</taxon>
        <taxon>eudicotyledons</taxon>
        <taxon>Gunneridae</taxon>
        <taxon>Pentapetalae</taxon>
        <taxon>rosids</taxon>
        <taxon>malvids</taxon>
        <taxon>Brassicales</taxon>
        <taxon>Brassicaceae</taxon>
        <taxon>Camelineae</taxon>
        <taxon>Capsella</taxon>
    </lineage>
</organism>
<evidence type="ECO:0000313" key="5">
    <source>
        <dbReference type="Proteomes" id="UP000029121"/>
    </source>
</evidence>
<dbReference type="FunFam" id="2.60.40.2700:FF:000001">
    <property type="entry name" value="Transmembrane protein"/>
    <property type="match status" value="1"/>
</dbReference>
<dbReference type="KEGG" id="crb:17882567"/>
<feature type="region of interest" description="Disordered" evidence="2">
    <location>
        <begin position="474"/>
        <end position="508"/>
    </location>
</feature>
<proteinExistence type="predicted"/>
<keyword evidence="5" id="KW-1185">Reference proteome</keyword>
<feature type="compositionally biased region" description="Basic and acidic residues" evidence="2">
    <location>
        <begin position="1"/>
        <end position="11"/>
    </location>
</feature>
<dbReference type="PANTHER" id="PTHR31149:SF10">
    <property type="entry name" value="OS05G0100900 PROTEIN"/>
    <property type="match status" value="1"/>
</dbReference>
<evidence type="ECO:0000256" key="2">
    <source>
        <dbReference type="SAM" id="MobiDB-lite"/>
    </source>
</evidence>
<evidence type="ECO:0000313" key="4">
    <source>
        <dbReference type="EMBL" id="EOA20048.1"/>
    </source>
</evidence>
<name>R0H908_9BRAS</name>
<dbReference type="EMBL" id="KB870810">
    <property type="protein sequence ID" value="EOA20048.1"/>
    <property type="molecule type" value="Genomic_DNA"/>
</dbReference>
<feature type="region of interest" description="Disordered" evidence="2">
    <location>
        <begin position="75"/>
        <end position="98"/>
    </location>
</feature>
<evidence type="ECO:0000256" key="1">
    <source>
        <dbReference type="SAM" id="Coils"/>
    </source>
</evidence>
<dbReference type="Pfam" id="PF23080">
    <property type="entry name" value="DUF7046"/>
    <property type="match status" value="2"/>
</dbReference>
<reference evidence="5" key="1">
    <citation type="journal article" date="2013" name="Nat. Genet.">
        <title>The Capsella rubella genome and the genomic consequences of rapid mating system evolution.</title>
        <authorList>
            <person name="Slotte T."/>
            <person name="Hazzouri K.M."/>
            <person name="Agren J.A."/>
            <person name="Koenig D."/>
            <person name="Maumus F."/>
            <person name="Guo Y.L."/>
            <person name="Steige K."/>
            <person name="Platts A.E."/>
            <person name="Escobar J.S."/>
            <person name="Newman L.K."/>
            <person name="Wang W."/>
            <person name="Mandakova T."/>
            <person name="Vello E."/>
            <person name="Smith L.M."/>
            <person name="Henz S.R."/>
            <person name="Steffen J."/>
            <person name="Takuno S."/>
            <person name="Brandvain Y."/>
            <person name="Coop G."/>
            <person name="Andolfatto P."/>
            <person name="Hu T.T."/>
            <person name="Blanchette M."/>
            <person name="Clark R.M."/>
            <person name="Quesneville H."/>
            <person name="Nordborg M."/>
            <person name="Gaut B.S."/>
            <person name="Lysak M.A."/>
            <person name="Jenkins J."/>
            <person name="Grimwood J."/>
            <person name="Chapman J."/>
            <person name="Prochnik S."/>
            <person name="Shu S."/>
            <person name="Rokhsar D."/>
            <person name="Schmutz J."/>
            <person name="Weigel D."/>
            <person name="Wright S.I."/>
        </authorList>
    </citation>
    <scope>NUCLEOTIDE SEQUENCE [LARGE SCALE GENOMIC DNA]</scope>
    <source>
        <strain evidence="5">cv. Monte Gargano</strain>
    </source>
</reference>
<feature type="domain" description="DUF7046" evidence="3">
    <location>
        <begin position="601"/>
        <end position="625"/>
    </location>
</feature>
<dbReference type="OrthoDB" id="1937889at2759"/>
<gene>
    <name evidence="4" type="ORF">CARUB_v10000320mg</name>
</gene>
<feature type="compositionally biased region" description="Low complexity" evidence="2">
    <location>
        <begin position="479"/>
        <end position="500"/>
    </location>
</feature>